<dbReference type="EMBL" id="QZAF01000073">
    <property type="protein sequence ID" value="THV74047.1"/>
    <property type="molecule type" value="Genomic_DNA"/>
</dbReference>
<keyword evidence="2" id="KW-0812">Transmembrane</keyword>
<feature type="region of interest" description="Disordered" evidence="1">
    <location>
        <begin position="387"/>
        <end position="408"/>
    </location>
</feature>
<protein>
    <recommendedName>
        <fullName evidence="5">Pheromone-regulated membrane protein</fullName>
    </recommendedName>
</protein>
<dbReference type="Proteomes" id="UP000304951">
    <property type="component" value="Unassembled WGS sequence"/>
</dbReference>
<gene>
    <name evidence="3" type="ORF">D6D28_02832</name>
</gene>
<accession>A0A4S8SSK5</accession>
<evidence type="ECO:0000313" key="4">
    <source>
        <dbReference type="Proteomes" id="UP000304951"/>
    </source>
</evidence>
<feature type="region of interest" description="Disordered" evidence="1">
    <location>
        <begin position="458"/>
        <end position="506"/>
    </location>
</feature>
<feature type="region of interest" description="Disordered" evidence="1">
    <location>
        <begin position="703"/>
        <end position="787"/>
    </location>
</feature>
<keyword evidence="2" id="KW-1133">Transmembrane helix</keyword>
<dbReference type="GO" id="GO:0005886">
    <property type="term" value="C:plasma membrane"/>
    <property type="evidence" value="ECO:0007669"/>
    <property type="project" value="InterPro"/>
</dbReference>
<dbReference type="Pfam" id="PF16944">
    <property type="entry name" value="KCH"/>
    <property type="match status" value="1"/>
</dbReference>
<feature type="compositionally biased region" description="Basic and acidic residues" evidence="1">
    <location>
        <begin position="285"/>
        <end position="300"/>
    </location>
</feature>
<sequence length="787" mass="88078">MGCSGDREKGHLDESQKWDYVTLSDFHASGALTYFSYAWLWILALIAVAVYGADTFTAINLLAYDKWSSQIEPTIPLKYSKWIFAACIMFSWVLCMFEWVRAIRVIRRGSVAESYMDSVAVTLQSMRPNGWKRFLVFAELTKSKKGVDYVALFVYFSFKGAVRIIFAEGPRQVVNAITLYSFMQADLIPTGDHAATQNRSSFEQFWVNVETLAEGNREQAVVLFTMLFTLVIWVISALCLIIAVVLYLVFLWHYIPQSDGRLSNYCRRKIDRRLEKVVGQKVKQALEEQENKHAQNEAKAARKANQLPSRPQVGRKPTLPQVAAQTPDLGGESDFGLVRQDTRMTTKSSPTPLSNMQRQESLSGAPPALPPLHTYTAPASTLQRQPTLPDLNIAHPPARTHTAPPMEMYRQPTLPDLNADKRPIMPYRSDTEASAMSSATYASDASLLGNANDMGYSDSSAHYHTQPRPTFDRSTSYASKHMPPSFDGQLDHTSRPYPDRSATVGPQQLERWGHNELDESLEYERALTPEPMLHPTTRYMSPYPEDMPSHQDSFGYDDTQSNILPRQRPQQNFQLPYTPLARMSSGLSFASRNTPEPETQSFEMTTQSRIVPMPEPYEQRSQPSSQQQAPQQRSASAASGGYVAFNPSFTLAAAAPSFMPPDRSFTSPPEIARPSVAAAPQRSATAPPEAYDGLIEEYRVQPQYPRHQIPDKSMSAAPYRPGMPGRSATATPSQQYGMLGRSASAAPHHPEMLGRSATAAPSQQHRVPGRSATTQQQQQYDTRHNEW</sequence>
<keyword evidence="2" id="KW-0472">Membrane</keyword>
<organism evidence="3 4">
    <name type="scientific">Aureobasidium pullulans</name>
    <name type="common">Black yeast</name>
    <name type="synonym">Pullularia pullulans</name>
    <dbReference type="NCBI Taxonomy" id="5580"/>
    <lineage>
        <taxon>Eukaryota</taxon>
        <taxon>Fungi</taxon>
        <taxon>Dikarya</taxon>
        <taxon>Ascomycota</taxon>
        <taxon>Pezizomycotina</taxon>
        <taxon>Dothideomycetes</taxon>
        <taxon>Dothideomycetidae</taxon>
        <taxon>Dothideales</taxon>
        <taxon>Saccotheciaceae</taxon>
        <taxon>Aureobasidium</taxon>
    </lineage>
</organism>
<feature type="region of interest" description="Disordered" evidence="1">
    <location>
        <begin position="587"/>
        <end position="639"/>
    </location>
</feature>
<feature type="region of interest" description="Disordered" evidence="1">
    <location>
        <begin position="660"/>
        <end position="687"/>
    </location>
</feature>
<comment type="caution">
    <text evidence="3">The sequence shown here is derived from an EMBL/GenBank/DDBJ whole genome shotgun (WGS) entry which is preliminary data.</text>
</comment>
<feature type="compositionally biased region" description="Polar residues" evidence="1">
    <location>
        <begin position="587"/>
        <end position="609"/>
    </location>
</feature>
<evidence type="ECO:0008006" key="5">
    <source>
        <dbReference type="Google" id="ProtNLM"/>
    </source>
</evidence>
<feature type="transmembrane region" description="Helical" evidence="2">
    <location>
        <begin position="221"/>
        <end position="254"/>
    </location>
</feature>
<feature type="compositionally biased region" description="Polar residues" evidence="1">
    <location>
        <begin position="759"/>
        <end position="780"/>
    </location>
</feature>
<evidence type="ECO:0000256" key="2">
    <source>
        <dbReference type="SAM" id="Phobius"/>
    </source>
</evidence>
<dbReference type="PANTHER" id="PTHR36424">
    <property type="entry name" value="PHEROMONE-REGULATED MEMBRANE PROTEIN 6"/>
    <property type="match status" value="1"/>
</dbReference>
<feature type="compositionally biased region" description="Polar residues" evidence="1">
    <location>
        <begin position="343"/>
        <end position="362"/>
    </location>
</feature>
<dbReference type="AlphaFoldDB" id="A0A4S8SSK5"/>
<dbReference type="GO" id="GO:0015079">
    <property type="term" value="F:potassium ion transmembrane transporter activity"/>
    <property type="evidence" value="ECO:0007669"/>
    <property type="project" value="InterPro"/>
</dbReference>
<feature type="transmembrane region" description="Helical" evidence="2">
    <location>
        <begin position="38"/>
        <end position="62"/>
    </location>
</feature>
<dbReference type="PANTHER" id="PTHR36424:SF1">
    <property type="entry name" value="LOW AFFINITY K(+) TRANSPORTER 1-RELATED"/>
    <property type="match status" value="1"/>
</dbReference>
<feature type="region of interest" description="Disordered" evidence="1">
    <location>
        <begin position="285"/>
        <end position="375"/>
    </location>
</feature>
<feature type="compositionally biased region" description="Basic and acidic residues" evidence="1">
    <location>
        <begin position="489"/>
        <end position="498"/>
    </location>
</feature>
<evidence type="ECO:0000313" key="3">
    <source>
        <dbReference type="EMBL" id="THV74047.1"/>
    </source>
</evidence>
<reference evidence="3 4" key="1">
    <citation type="submission" date="2018-10" db="EMBL/GenBank/DDBJ databases">
        <title>Fifty Aureobasidium pullulans genomes reveal a recombining polyextremotolerant generalist.</title>
        <authorList>
            <person name="Gostincar C."/>
            <person name="Turk M."/>
            <person name="Zajc J."/>
            <person name="Gunde-Cimerman N."/>
        </authorList>
    </citation>
    <scope>NUCLEOTIDE SEQUENCE [LARGE SCALE GENOMIC DNA]</scope>
    <source>
        <strain evidence="3 4">EXF-11900</strain>
    </source>
</reference>
<name>A0A4S8SSK5_AURPU</name>
<dbReference type="InterPro" id="IPR031606">
    <property type="entry name" value="Kch1/2"/>
</dbReference>
<feature type="compositionally biased region" description="Low complexity" evidence="1">
    <location>
        <begin position="394"/>
        <end position="405"/>
    </location>
</feature>
<proteinExistence type="predicted"/>
<evidence type="ECO:0000256" key="1">
    <source>
        <dbReference type="SAM" id="MobiDB-lite"/>
    </source>
</evidence>
<feature type="compositionally biased region" description="Low complexity" evidence="1">
    <location>
        <begin position="619"/>
        <end position="639"/>
    </location>
</feature>
<feature type="transmembrane region" description="Helical" evidence="2">
    <location>
        <begin position="82"/>
        <end position="100"/>
    </location>
</feature>